<organism evidence="1 2">
    <name type="scientific">Cloacibacterium normanense</name>
    <dbReference type="NCBI Taxonomy" id="237258"/>
    <lineage>
        <taxon>Bacteria</taxon>
        <taxon>Pseudomonadati</taxon>
        <taxon>Bacteroidota</taxon>
        <taxon>Flavobacteriia</taxon>
        <taxon>Flavobacteriales</taxon>
        <taxon>Weeksellaceae</taxon>
    </lineage>
</organism>
<reference evidence="1 2" key="1">
    <citation type="submission" date="2018-02" db="EMBL/GenBank/DDBJ databases">
        <title>Draft genome sequence of bacterial isolates from marine environment.</title>
        <authorList>
            <person name="Singh S.K."/>
            <person name="Hill R."/>
            <person name="Major S."/>
            <person name="Cai H."/>
            <person name="Li Y."/>
        </authorList>
    </citation>
    <scope>NUCLEOTIDE SEQUENCE [LARGE SCALE GENOMIC DNA]</scope>
    <source>
        <strain evidence="1 2">IMET F</strain>
    </source>
</reference>
<dbReference type="RefSeq" id="WP_104793542.1">
    <property type="nucleotide sequence ID" value="NZ_PTPZ01000003.1"/>
</dbReference>
<accession>A0A2S7I5L0</accession>
<comment type="caution">
    <text evidence="1">The sequence shown here is derived from an EMBL/GenBank/DDBJ whole genome shotgun (WGS) entry which is preliminary data.</text>
</comment>
<evidence type="ECO:0000313" key="1">
    <source>
        <dbReference type="EMBL" id="PPZ91857.1"/>
    </source>
</evidence>
<dbReference type="EMBL" id="PTPZ01000003">
    <property type="protein sequence ID" value="PPZ91857.1"/>
    <property type="molecule type" value="Genomic_DNA"/>
</dbReference>
<gene>
    <name evidence="1" type="ORF">C3729_07305</name>
</gene>
<evidence type="ECO:0008006" key="3">
    <source>
        <dbReference type="Google" id="ProtNLM"/>
    </source>
</evidence>
<evidence type="ECO:0000313" key="2">
    <source>
        <dbReference type="Proteomes" id="UP000238565"/>
    </source>
</evidence>
<proteinExistence type="predicted"/>
<protein>
    <recommendedName>
        <fullName evidence="3">DUF3828 domain-containing protein</fullName>
    </recommendedName>
</protein>
<dbReference type="AlphaFoldDB" id="A0A2S7I5L0"/>
<name>A0A2S7I5L0_9FLAO</name>
<sequence length="172" mass="20434">MFKYYFISLKNISFGETYTMKSLIIIALFFSSLLPAQSFYKKISDKNINTERQTIAKNFIQEFLNKCENKNYTSFEKFNVAKKFEMFLDEKLSEICQKNETDLGKIELQDFNSAYIHKTSLTTDPVELYVFNTKTEKNPDIQFLSVWIYQDRNYIRGMVITKEKPINPNKRD</sequence>
<dbReference type="Proteomes" id="UP000238565">
    <property type="component" value="Unassembled WGS sequence"/>
</dbReference>